<dbReference type="Proteomes" id="UP000789759">
    <property type="component" value="Unassembled WGS sequence"/>
</dbReference>
<gene>
    <name evidence="1" type="ORF">CPELLU_LOCUS19751</name>
</gene>
<organism evidence="1 2">
    <name type="scientific">Cetraspora pellucida</name>
    <dbReference type="NCBI Taxonomy" id="1433469"/>
    <lineage>
        <taxon>Eukaryota</taxon>
        <taxon>Fungi</taxon>
        <taxon>Fungi incertae sedis</taxon>
        <taxon>Mucoromycota</taxon>
        <taxon>Glomeromycotina</taxon>
        <taxon>Glomeromycetes</taxon>
        <taxon>Diversisporales</taxon>
        <taxon>Gigasporaceae</taxon>
        <taxon>Cetraspora</taxon>
    </lineage>
</organism>
<accession>A0A9N9PJ69</accession>
<evidence type="ECO:0000313" key="1">
    <source>
        <dbReference type="EMBL" id="CAG8821726.1"/>
    </source>
</evidence>
<evidence type="ECO:0000313" key="2">
    <source>
        <dbReference type="Proteomes" id="UP000789759"/>
    </source>
</evidence>
<dbReference type="EMBL" id="CAJVQA010050788">
    <property type="protein sequence ID" value="CAG8821726.1"/>
    <property type="molecule type" value="Genomic_DNA"/>
</dbReference>
<name>A0A9N9PJ69_9GLOM</name>
<reference evidence="1" key="1">
    <citation type="submission" date="2021-06" db="EMBL/GenBank/DDBJ databases">
        <authorList>
            <person name="Kallberg Y."/>
            <person name="Tangrot J."/>
            <person name="Rosling A."/>
        </authorList>
    </citation>
    <scope>NUCLEOTIDE SEQUENCE</scope>
    <source>
        <strain evidence="1">FL966</strain>
    </source>
</reference>
<keyword evidence="2" id="KW-1185">Reference proteome</keyword>
<proteinExistence type="predicted"/>
<comment type="caution">
    <text evidence="1">The sequence shown here is derived from an EMBL/GenBank/DDBJ whole genome shotgun (WGS) entry which is preliminary data.</text>
</comment>
<feature type="non-terminal residue" evidence="1">
    <location>
        <position position="1"/>
    </location>
</feature>
<sequence>EENIATSDYDKEVIEIEPENYSTPNIESSEEVIFEDIGNHDERF</sequence>
<protein>
    <submittedName>
        <fullName evidence="1">6525_t:CDS:1</fullName>
    </submittedName>
</protein>
<dbReference type="AlphaFoldDB" id="A0A9N9PJ69"/>
<feature type="non-terminal residue" evidence="1">
    <location>
        <position position="44"/>
    </location>
</feature>